<dbReference type="CDD" id="cd15482">
    <property type="entry name" value="Sialidase_non-viral"/>
    <property type="match status" value="1"/>
</dbReference>
<dbReference type="AlphaFoldDB" id="A0A5N1J0T2"/>
<evidence type="ECO:0000259" key="1">
    <source>
        <dbReference type="Pfam" id="PF18962"/>
    </source>
</evidence>
<sequence>MIEVNCITALDASTAWITTVEAGFPSASISGVFKTTDGGQTWTQQTIGYNGNSWPNMIHFFNSNDGVTMGDTNGGYFEIYTTSNGGSTWSRVPLSNLPAPDGNNDVGTGGDLYAVSGNTIWISVLGMRVLKSNDKGLHWTVANTGLTQAGPNNLPLGLAFSDINNGLVLANSQLKRTTDGGQTWTTVNYTGPVKFYLSNVPGATNTYISTGPGGTRPVGSSYSNDGGNTWISLENTIQHRLPRFYSPTSGWTGGVNTLYKFSSTVLGLNDFSRVNSFFISPNPSTGVFTITNPTNQPFRLEVFSSFGVSVLQQQGSRFGSTRLDLTAQPKGMYLVRIYSRGQIITKRIIIQ</sequence>
<dbReference type="InterPro" id="IPR015943">
    <property type="entry name" value="WD40/YVTN_repeat-like_dom_sf"/>
</dbReference>
<comment type="caution">
    <text evidence="2">The sequence shown here is derived from an EMBL/GenBank/DDBJ whole genome shotgun (WGS) entry which is preliminary data.</text>
</comment>
<organism evidence="2 3">
    <name type="scientific">Adhaeribacter soli</name>
    <dbReference type="NCBI Taxonomy" id="2607655"/>
    <lineage>
        <taxon>Bacteria</taxon>
        <taxon>Pseudomonadati</taxon>
        <taxon>Bacteroidota</taxon>
        <taxon>Cytophagia</taxon>
        <taxon>Cytophagales</taxon>
        <taxon>Hymenobacteraceae</taxon>
        <taxon>Adhaeribacter</taxon>
    </lineage>
</organism>
<dbReference type="EMBL" id="VTWT01000003">
    <property type="protein sequence ID" value="KAA9340094.1"/>
    <property type="molecule type" value="Genomic_DNA"/>
</dbReference>
<name>A0A5N1J0T2_9BACT</name>
<accession>A0A5N1J0T2</accession>
<dbReference type="Gene3D" id="2.130.10.10">
    <property type="entry name" value="YVTN repeat-like/Quinoprotein amine dehydrogenase"/>
    <property type="match status" value="2"/>
</dbReference>
<dbReference type="Pfam" id="PF18962">
    <property type="entry name" value="Por_Secre_tail"/>
    <property type="match status" value="1"/>
</dbReference>
<protein>
    <submittedName>
        <fullName evidence="2">T9SS type A sorting domain-containing protein</fullName>
    </submittedName>
</protein>
<gene>
    <name evidence="2" type="ORF">F0P94_07015</name>
</gene>
<evidence type="ECO:0000313" key="2">
    <source>
        <dbReference type="EMBL" id="KAA9340094.1"/>
    </source>
</evidence>
<keyword evidence="3" id="KW-1185">Reference proteome</keyword>
<reference evidence="2 3" key="1">
    <citation type="submission" date="2019-09" db="EMBL/GenBank/DDBJ databases">
        <title>Genome sequence of Adhaeribacter sp. M2.</title>
        <authorList>
            <person name="Srinivasan S."/>
        </authorList>
    </citation>
    <scope>NUCLEOTIDE SEQUENCE [LARGE SCALE GENOMIC DNA]</scope>
    <source>
        <strain evidence="2 3">M2</strain>
    </source>
</reference>
<dbReference type="NCBIfam" id="TIGR04183">
    <property type="entry name" value="Por_Secre_tail"/>
    <property type="match status" value="1"/>
</dbReference>
<dbReference type="SUPFAM" id="SSF110296">
    <property type="entry name" value="Oligoxyloglucan reducing end-specific cellobiohydrolase"/>
    <property type="match status" value="1"/>
</dbReference>
<dbReference type="Proteomes" id="UP000326570">
    <property type="component" value="Unassembled WGS sequence"/>
</dbReference>
<proteinExistence type="predicted"/>
<dbReference type="InterPro" id="IPR026444">
    <property type="entry name" value="Secre_tail"/>
</dbReference>
<evidence type="ECO:0000313" key="3">
    <source>
        <dbReference type="Proteomes" id="UP000326570"/>
    </source>
</evidence>
<feature type="domain" description="Secretion system C-terminal sorting" evidence="1">
    <location>
        <begin position="279"/>
        <end position="350"/>
    </location>
</feature>